<comment type="caution">
    <text evidence="2">The sequence shown here is derived from an EMBL/GenBank/DDBJ whole genome shotgun (WGS) entry which is preliminary data.</text>
</comment>
<dbReference type="STRING" id="1184609.KILIM_025_00490"/>
<dbReference type="EMBL" id="BAHD01000025">
    <property type="protein sequence ID" value="GAB95712.1"/>
    <property type="molecule type" value="Genomic_DNA"/>
</dbReference>
<dbReference type="AlphaFoldDB" id="K6WUD9"/>
<sequence>MSAAGVSPTGDPEAVALGAAWRDLAGRMGFPEIIETGAAVLPGSTTANVVYDLGVAVSLALGDLAEALDSLGTDVSLGPDVSLGTDMPDASSPLAAAMGGAGGDRAGTGGAGLDETRSEGTRPDGAGTGGGPTGAEADSP</sequence>
<gene>
    <name evidence="2" type="ORF">KILIM_025_00490</name>
</gene>
<dbReference type="Proteomes" id="UP000008366">
    <property type="component" value="Unassembled WGS sequence"/>
</dbReference>
<evidence type="ECO:0000313" key="3">
    <source>
        <dbReference type="Proteomes" id="UP000008366"/>
    </source>
</evidence>
<feature type="compositionally biased region" description="Gly residues" evidence="1">
    <location>
        <begin position="99"/>
        <end position="112"/>
    </location>
</feature>
<reference evidence="2 3" key="1">
    <citation type="submission" date="2012-08" db="EMBL/GenBank/DDBJ databases">
        <title>Whole genome shotgun sequence of Kineosphaera limosa NBRC 100340.</title>
        <authorList>
            <person name="Yoshida I."/>
            <person name="Isaki S."/>
            <person name="Hosoyama A."/>
            <person name="Tsuchikane K."/>
            <person name="Katsumata H."/>
            <person name="Ando Y."/>
            <person name="Ohji S."/>
            <person name="Hamada M."/>
            <person name="Tamura T."/>
            <person name="Yamazoe A."/>
            <person name="Yamazaki S."/>
            <person name="Fujita N."/>
        </authorList>
    </citation>
    <scope>NUCLEOTIDE SEQUENCE [LARGE SCALE GENOMIC DNA]</scope>
    <source>
        <strain evidence="2 3">NBRC 100340</strain>
    </source>
</reference>
<organism evidence="2 3">
    <name type="scientific">Kineosphaera limosa NBRC 100340</name>
    <dbReference type="NCBI Taxonomy" id="1184609"/>
    <lineage>
        <taxon>Bacteria</taxon>
        <taxon>Bacillati</taxon>
        <taxon>Actinomycetota</taxon>
        <taxon>Actinomycetes</taxon>
        <taxon>Micrococcales</taxon>
        <taxon>Dermatophilaceae</taxon>
        <taxon>Kineosphaera</taxon>
    </lineage>
</organism>
<protein>
    <submittedName>
        <fullName evidence="2">Uncharacterized protein</fullName>
    </submittedName>
</protein>
<keyword evidence="3" id="KW-1185">Reference proteome</keyword>
<dbReference type="OrthoDB" id="9991652at2"/>
<evidence type="ECO:0000256" key="1">
    <source>
        <dbReference type="SAM" id="MobiDB-lite"/>
    </source>
</evidence>
<dbReference type="RefSeq" id="WP_006592244.1">
    <property type="nucleotide sequence ID" value="NZ_BAHD01000025.1"/>
</dbReference>
<name>K6WUD9_9MICO</name>
<proteinExistence type="predicted"/>
<accession>K6WUD9</accession>
<evidence type="ECO:0000313" key="2">
    <source>
        <dbReference type="EMBL" id="GAB95712.1"/>
    </source>
</evidence>
<feature type="region of interest" description="Disordered" evidence="1">
    <location>
        <begin position="82"/>
        <end position="140"/>
    </location>
</feature>